<gene>
    <name evidence="1" type="ORF">CR513_25607</name>
</gene>
<dbReference type="EMBL" id="QJKJ01004906">
    <property type="protein sequence ID" value="RDX92284.1"/>
    <property type="molecule type" value="Genomic_DNA"/>
</dbReference>
<protein>
    <submittedName>
        <fullName evidence="1">Uncharacterized protein</fullName>
    </submittedName>
</protein>
<evidence type="ECO:0000313" key="2">
    <source>
        <dbReference type="Proteomes" id="UP000257109"/>
    </source>
</evidence>
<accession>A0A371GP49</accession>
<dbReference type="Proteomes" id="UP000257109">
    <property type="component" value="Unassembled WGS sequence"/>
</dbReference>
<sequence length="206" mass="23525">DNLFPKSKYMMELGKKFEAMGREHKEGMDSMRKDTQNVNVKVEALSREKNEGHKVDPYMRVREVMMKATKLSGMCPLDLKEWRGIGDERGMEKQGGKSLIVGSENFLEDLLNELHGSKIFSKIDLRSVYHQKKVKDGGIKDQNLRSNSLQEGEGDVNIKRHDKNHLRSLCKVEEEALRGRGSTFVENAKCVECRLALGKTDLIRSQ</sequence>
<proteinExistence type="predicted"/>
<reference evidence="1" key="1">
    <citation type="submission" date="2018-05" db="EMBL/GenBank/DDBJ databases">
        <title>Draft genome of Mucuna pruriens seed.</title>
        <authorList>
            <person name="Nnadi N.E."/>
            <person name="Vos R."/>
            <person name="Hasami M.H."/>
            <person name="Devisetty U.K."/>
            <person name="Aguiy J.C."/>
        </authorList>
    </citation>
    <scope>NUCLEOTIDE SEQUENCE [LARGE SCALE GENOMIC DNA]</scope>
    <source>
        <strain evidence="1">JCA_2017</strain>
    </source>
</reference>
<organism evidence="1 2">
    <name type="scientific">Mucuna pruriens</name>
    <name type="common">Velvet bean</name>
    <name type="synonym">Dolichos pruriens</name>
    <dbReference type="NCBI Taxonomy" id="157652"/>
    <lineage>
        <taxon>Eukaryota</taxon>
        <taxon>Viridiplantae</taxon>
        <taxon>Streptophyta</taxon>
        <taxon>Embryophyta</taxon>
        <taxon>Tracheophyta</taxon>
        <taxon>Spermatophyta</taxon>
        <taxon>Magnoliopsida</taxon>
        <taxon>eudicotyledons</taxon>
        <taxon>Gunneridae</taxon>
        <taxon>Pentapetalae</taxon>
        <taxon>rosids</taxon>
        <taxon>fabids</taxon>
        <taxon>Fabales</taxon>
        <taxon>Fabaceae</taxon>
        <taxon>Papilionoideae</taxon>
        <taxon>50 kb inversion clade</taxon>
        <taxon>NPAAA clade</taxon>
        <taxon>indigoferoid/millettioid clade</taxon>
        <taxon>Phaseoleae</taxon>
        <taxon>Mucuna</taxon>
    </lineage>
</organism>
<dbReference type="Gene3D" id="3.30.70.270">
    <property type="match status" value="1"/>
</dbReference>
<evidence type="ECO:0000313" key="1">
    <source>
        <dbReference type="EMBL" id="RDX92284.1"/>
    </source>
</evidence>
<feature type="non-terminal residue" evidence="1">
    <location>
        <position position="1"/>
    </location>
</feature>
<comment type="caution">
    <text evidence="1">The sequence shown here is derived from an EMBL/GenBank/DDBJ whole genome shotgun (WGS) entry which is preliminary data.</text>
</comment>
<dbReference type="AlphaFoldDB" id="A0A371GP49"/>
<dbReference type="InterPro" id="IPR043128">
    <property type="entry name" value="Rev_trsase/Diguanyl_cyclase"/>
</dbReference>
<keyword evidence="2" id="KW-1185">Reference proteome</keyword>
<name>A0A371GP49_MUCPR</name>